<evidence type="ECO:0000313" key="2">
    <source>
        <dbReference type="Proteomes" id="UP000784294"/>
    </source>
</evidence>
<organism evidence="1 2">
    <name type="scientific">Protopolystoma xenopodis</name>
    <dbReference type="NCBI Taxonomy" id="117903"/>
    <lineage>
        <taxon>Eukaryota</taxon>
        <taxon>Metazoa</taxon>
        <taxon>Spiralia</taxon>
        <taxon>Lophotrochozoa</taxon>
        <taxon>Platyhelminthes</taxon>
        <taxon>Monogenea</taxon>
        <taxon>Polyopisthocotylea</taxon>
        <taxon>Polystomatidea</taxon>
        <taxon>Polystomatidae</taxon>
        <taxon>Protopolystoma</taxon>
    </lineage>
</organism>
<keyword evidence="2" id="KW-1185">Reference proteome</keyword>
<reference evidence="1" key="1">
    <citation type="submission" date="2018-11" db="EMBL/GenBank/DDBJ databases">
        <authorList>
            <consortium name="Pathogen Informatics"/>
        </authorList>
    </citation>
    <scope>NUCLEOTIDE SEQUENCE</scope>
</reference>
<gene>
    <name evidence="1" type="ORF">PXEA_LOCUS21298</name>
</gene>
<dbReference type="AlphaFoldDB" id="A0A3S5AXK7"/>
<accession>A0A3S5AXK7</accession>
<comment type="caution">
    <text evidence="1">The sequence shown here is derived from an EMBL/GenBank/DDBJ whole genome shotgun (WGS) entry which is preliminary data.</text>
</comment>
<evidence type="ECO:0000313" key="1">
    <source>
        <dbReference type="EMBL" id="VEL27858.1"/>
    </source>
</evidence>
<name>A0A3S5AXK7_9PLAT</name>
<proteinExistence type="predicted"/>
<dbReference type="EMBL" id="CAAALY010090399">
    <property type="protein sequence ID" value="VEL27858.1"/>
    <property type="molecule type" value="Genomic_DNA"/>
</dbReference>
<dbReference type="PROSITE" id="PS51257">
    <property type="entry name" value="PROKAR_LIPOPROTEIN"/>
    <property type="match status" value="1"/>
</dbReference>
<dbReference type="Proteomes" id="UP000784294">
    <property type="component" value="Unassembled WGS sequence"/>
</dbReference>
<sequence length="140" mass="15576">MLGRLGNVSVVGHFSVGLISCFCYSALEENTHKLPFFGRSSLKRQGVFLRTTPSSDTSLTIPNVKTILAYRRAFLCSLSTTHRSMLIFQLSRIVSCGYRLFEAGLFRGGRLEPSVFPTGVVEFSALPAPSDMPLWDRRII</sequence>
<protein>
    <submittedName>
        <fullName evidence="1">Uncharacterized protein</fullName>
    </submittedName>
</protein>